<dbReference type="PANTHER" id="PTHR12215">
    <property type="entry name" value="PHOSPHOPANTETHEINE TRANSFERASE"/>
    <property type="match status" value="1"/>
</dbReference>
<dbReference type="GO" id="GO:0005829">
    <property type="term" value="C:cytosol"/>
    <property type="evidence" value="ECO:0007669"/>
    <property type="project" value="TreeGrafter"/>
</dbReference>
<dbReference type="RefSeq" id="WP_078764031.1">
    <property type="nucleotide sequence ID" value="NZ_FUWS01000019.1"/>
</dbReference>
<dbReference type="GO" id="GO:0008897">
    <property type="term" value="F:holo-[acyl-carrier-protein] synthase activity"/>
    <property type="evidence" value="ECO:0007669"/>
    <property type="project" value="InterPro"/>
</dbReference>
<evidence type="ECO:0000259" key="3">
    <source>
        <dbReference type="Pfam" id="PF01648"/>
    </source>
</evidence>
<dbReference type="PANTHER" id="PTHR12215:SF10">
    <property type="entry name" value="L-AMINOADIPATE-SEMIALDEHYDE DEHYDROGENASE-PHOSPHOPANTETHEINYL TRANSFERASE"/>
    <property type="match status" value="1"/>
</dbReference>
<dbReference type="SUPFAM" id="SSF56214">
    <property type="entry name" value="4'-phosphopantetheinyl transferase"/>
    <property type="match status" value="2"/>
</dbReference>
<dbReference type="AlphaFoldDB" id="A0A1T4TDJ0"/>
<dbReference type="InterPro" id="IPR037143">
    <property type="entry name" value="4-PPantetheinyl_Trfase_dom_sf"/>
</dbReference>
<dbReference type="InterPro" id="IPR050559">
    <property type="entry name" value="P-Pant_transferase_sf"/>
</dbReference>
<evidence type="ECO:0000313" key="4">
    <source>
        <dbReference type="EMBL" id="SKA38401.1"/>
    </source>
</evidence>
<accession>A0A1T4TDJ0</accession>
<name>A0A1T4TDJ0_9ACTN</name>
<proteinExistence type="inferred from homology"/>
<keyword evidence="5" id="KW-1185">Reference proteome</keyword>
<dbReference type="GO" id="GO:0000287">
    <property type="term" value="F:magnesium ion binding"/>
    <property type="evidence" value="ECO:0007669"/>
    <property type="project" value="InterPro"/>
</dbReference>
<dbReference type="InterPro" id="IPR008278">
    <property type="entry name" value="4-PPantetheinyl_Trfase_dom"/>
</dbReference>
<evidence type="ECO:0000256" key="1">
    <source>
        <dbReference type="ARBA" id="ARBA00010990"/>
    </source>
</evidence>
<evidence type="ECO:0000313" key="5">
    <source>
        <dbReference type="Proteomes" id="UP000190637"/>
    </source>
</evidence>
<feature type="domain" description="4'-phosphopantetheinyl transferase" evidence="3">
    <location>
        <begin position="120"/>
        <end position="226"/>
    </location>
</feature>
<dbReference type="Proteomes" id="UP000190637">
    <property type="component" value="Unassembled WGS sequence"/>
</dbReference>
<gene>
    <name evidence="4" type="ORF">SAMN02745673_04817</name>
</gene>
<protein>
    <submittedName>
        <fullName evidence="4">4'-phosphopantetheinyl transferase</fullName>
    </submittedName>
</protein>
<dbReference type="Pfam" id="PF01648">
    <property type="entry name" value="ACPS"/>
    <property type="match status" value="1"/>
</dbReference>
<dbReference type="EMBL" id="FUWS01000019">
    <property type="protein sequence ID" value="SKA38401.1"/>
    <property type="molecule type" value="Genomic_DNA"/>
</dbReference>
<dbReference type="Gene3D" id="3.90.470.20">
    <property type="entry name" value="4'-phosphopantetheinyl transferase domain"/>
    <property type="match status" value="2"/>
</dbReference>
<sequence>MGTVTIPVTAPACDVWWAAPSAASPALLALLDEEERRRHARYQQAADRDRYVVAHALARLLCAEEAGCAPEEVGFELRCGHCDRPEPHGKPHPVGPAAGLEISISHSGGRVVVALTRQVPVGVDVEEVRASRDIDGLGDYVLTPTEQAALKALSGRERVSGFFTYWARKEALLKATGEGLAGGLTSVEVSGPDTTAAVLSWNSPAAPADVALEDLEAGEDYRAALALLAPGPVRVRVHDAAALLSAG</sequence>
<organism evidence="4 5">
    <name type="scientific">Marinactinospora thermotolerans DSM 45154</name>
    <dbReference type="NCBI Taxonomy" id="1122192"/>
    <lineage>
        <taxon>Bacteria</taxon>
        <taxon>Bacillati</taxon>
        <taxon>Actinomycetota</taxon>
        <taxon>Actinomycetes</taxon>
        <taxon>Streptosporangiales</taxon>
        <taxon>Nocardiopsidaceae</taxon>
        <taxon>Marinactinospora</taxon>
    </lineage>
</organism>
<keyword evidence="2 4" id="KW-0808">Transferase</keyword>
<evidence type="ECO:0000256" key="2">
    <source>
        <dbReference type="ARBA" id="ARBA00022679"/>
    </source>
</evidence>
<comment type="similarity">
    <text evidence="1">Belongs to the P-Pant transferase superfamily. Gsp/Sfp/HetI/AcpT family.</text>
</comment>
<dbReference type="STRING" id="1122192.SAMN02745673_04817"/>
<reference evidence="4 5" key="1">
    <citation type="submission" date="2017-02" db="EMBL/GenBank/DDBJ databases">
        <authorList>
            <person name="Peterson S.W."/>
        </authorList>
    </citation>
    <scope>NUCLEOTIDE SEQUENCE [LARGE SCALE GENOMIC DNA]</scope>
    <source>
        <strain evidence="4 5">DSM 45154</strain>
    </source>
</reference>
<dbReference type="GO" id="GO:0019878">
    <property type="term" value="P:lysine biosynthetic process via aminoadipic acid"/>
    <property type="evidence" value="ECO:0007669"/>
    <property type="project" value="TreeGrafter"/>
</dbReference>